<dbReference type="Proteomes" id="UP001055039">
    <property type="component" value="Unassembled WGS sequence"/>
</dbReference>
<comment type="caution">
    <text evidence="2">The sequence shown here is derived from an EMBL/GenBank/DDBJ whole genome shotgun (WGS) entry which is preliminary data.</text>
</comment>
<dbReference type="EMBL" id="BPRC01000069">
    <property type="protein sequence ID" value="GJE68434.1"/>
    <property type="molecule type" value="Genomic_DNA"/>
</dbReference>
<evidence type="ECO:0000313" key="2">
    <source>
        <dbReference type="EMBL" id="GJE68434.1"/>
    </source>
</evidence>
<keyword evidence="3" id="KW-1185">Reference proteome</keyword>
<proteinExistence type="predicted"/>
<sequence>MSNLVSPDQAPPKPPFGQTCNGCGYCCAAEPCKLALEYISPELAGPCPALEFEGGRFYCGMVRRPGLYMSLPNDWADALLGPLFARMLAVGRGCDAEGPEWLEGGRGPDVGPRGIFPGNGDAIPQTRP</sequence>
<reference evidence="2" key="1">
    <citation type="journal article" date="2021" name="Front. Microbiol.">
        <title>Comprehensive Comparative Genomics and Phenotyping of Methylobacterium Species.</title>
        <authorList>
            <person name="Alessa O."/>
            <person name="Ogura Y."/>
            <person name="Fujitani Y."/>
            <person name="Takami H."/>
            <person name="Hayashi T."/>
            <person name="Sahin N."/>
            <person name="Tani A."/>
        </authorList>
    </citation>
    <scope>NUCLEOTIDE SEQUENCE</scope>
    <source>
        <strain evidence="2">NBRC 15686</strain>
    </source>
</reference>
<dbReference type="RefSeq" id="WP_238229186.1">
    <property type="nucleotide sequence ID" value="NZ_BAAADH010000107.1"/>
</dbReference>
<evidence type="ECO:0000256" key="1">
    <source>
        <dbReference type="SAM" id="MobiDB-lite"/>
    </source>
</evidence>
<accession>A0ABQ4UMP3</accession>
<organism evidence="2 3">
    <name type="scientific">Methylorubrum aminovorans</name>
    <dbReference type="NCBI Taxonomy" id="269069"/>
    <lineage>
        <taxon>Bacteria</taxon>
        <taxon>Pseudomonadati</taxon>
        <taxon>Pseudomonadota</taxon>
        <taxon>Alphaproteobacteria</taxon>
        <taxon>Hyphomicrobiales</taxon>
        <taxon>Methylobacteriaceae</taxon>
        <taxon>Methylorubrum</taxon>
    </lineage>
</organism>
<feature type="region of interest" description="Disordered" evidence="1">
    <location>
        <begin position="99"/>
        <end position="128"/>
    </location>
</feature>
<name>A0ABQ4UMP3_9HYPH</name>
<evidence type="ECO:0000313" key="3">
    <source>
        <dbReference type="Proteomes" id="UP001055039"/>
    </source>
</evidence>
<protein>
    <recommendedName>
        <fullName evidence="4">YkgJ family cysteine cluster protein</fullName>
    </recommendedName>
</protein>
<gene>
    <name evidence="2" type="ORF">LNAOJCKE_5677</name>
</gene>
<reference evidence="2" key="2">
    <citation type="submission" date="2021-08" db="EMBL/GenBank/DDBJ databases">
        <authorList>
            <person name="Tani A."/>
            <person name="Ola A."/>
            <person name="Ogura Y."/>
            <person name="Katsura K."/>
            <person name="Hayashi T."/>
        </authorList>
    </citation>
    <scope>NUCLEOTIDE SEQUENCE</scope>
    <source>
        <strain evidence="2">NBRC 15686</strain>
    </source>
</reference>
<evidence type="ECO:0008006" key="4">
    <source>
        <dbReference type="Google" id="ProtNLM"/>
    </source>
</evidence>